<dbReference type="CDD" id="cd00146">
    <property type="entry name" value="PKD"/>
    <property type="match status" value="2"/>
</dbReference>
<evidence type="ECO:0000313" key="5">
    <source>
        <dbReference type="Proteomes" id="UP000198846"/>
    </source>
</evidence>
<dbReference type="Proteomes" id="UP000198846">
    <property type="component" value="Unassembled WGS sequence"/>
</dbReference>
<proteinExistence type="predicted"/>
<dbReference type="OrthoDB" id="1491323at2"/>
<feature type="transmembrane region" description="Helical" evidence="2">
    <location>
        <begin position="15"/>
        <end position="34"/>
    </location>
</feature>
<dbReference type="InterPro" id="IPR013783">
    <property type="entry name" value="Ig-like_fold"/>
</dbReference>
<keyword evidence="5" id="KW-1185">Reference proteome</keyword>
<name>A0A1H3XMQ0_BIZPA</name>
<gene>
    <name evidence="4" type="ORF">SAMN04487990_10575</name>
</gene>
<feature type="region of interest" description="Disordered" evidence="1">
    <location>
        <begin position="224"/>
        <end position="246"/>
    </location>
</feature>
<dbReference type="Pfam" id="PF18911">
    <property type="entry name" value="PKD_4"/>
    <property type="match status" value="1"/>
</dbReference>
<keyword evidence="2" id="KW-1133">Transmembrane helix</keyword>
<dbReference type="RefSeq" id="WP_092133036.1">
    <property type="nucleotide sequence ID" value="NZ_FNQK01000005.1"/>
</dbReference>
<reference evidence="4 5" key="1">
    <citation type="submission" date="2016-10" db="EMBL/GenBank/DDBJ databases">
        <authorList>
            <person name="de Groot N.N."/>
        </authorList>
    </citation>
    <scope>NUCLEOTIDE SEQUENCE [LARGE SCALE GENOMIC DNA]</scope>
    <source>
        <strain evidence="4 5">DSM 23842</strain>
    </source>
</reference>
<dbReference type="InterPro" id="IPR000601">
    <property type="entry name" value="PKD_dom"/>
</dbReference>
<feature type="domain" description="PKD" evidence="3">
    <location>
        <begin position="62"/>
        <end position="104"/>
    </location>
</feature>
<dbReference type="InterPro" id="IPR022409">
    <property type="entry name" value="PKD/Chitinase_dom"/>
</dbReference>
<dbReference type="Gene3D" id="2.60.40.10">
    <property type="entry name" value="Immunoglobulins"/>
    <property type="match status" value="2"/>
</dbReference>
<keyword evidence="2" id="KW-0812">Transmembrane</keyword>
<dbReference type="SMART" id="SM00089">
    <property type="entry name" value="PKD"/>
    <property type="match status" value="2"/>
</dbReference>
<sequence>MSTQQTISKHLDKSVIWLFVIVFLISASVFAYRYKNYKTCEDVAFTVKAKEFRVGELIKFTDNTDQAANWEWDFGDSTDVKTNKEVLHIFNKEGEYKVRLLVNNICQDEKTVTIKEKLFIIDSTKLPVFNVKSSIVVGETLNVEDKTNNASTWEWRFGETTRVNSVEKRASYVYKTPGLKTISLVVNGDVKHTTTKQINVLPIEKKEERISEITGTNRRLGDGIKARPLGYEDKDKEKTKDEPSDKPKVVPFIGDSQFISKLELVSNNKLDANAFKEYFCGDINKNIIVNGKNTSFLIFCEKIKNKKLRIKDITIYREKGSNCINTVTISQNKILGIF</sequence>
<dbReference type="STRING" id="283786.SAMN04487990_10575"/>
<dbReference type="SUPFAM" id="SSF49299">
    <property type="entry name" value="PKD domain"/>
    <property type="match status" value="2"/>
</dbReference>
<dbReference type="EMBL" id="FNQK01000005">
    <property type="protein sequence ID" value="SEA00201.1"/>
    <property type="molecule type" value="Genomic_DNA"/>
</dbReference>
<evidence type="ECO:0000313" key="4">
    <source>
        <dbReference type="EMBL" id="SEA00201.1"/>
    </source>
</evidence>
<keyword evidence="2" id="KW-0472">Membrane</keyword>
<dbReference type="InterPro" id="IPR035986">
    <property type="entry name" value="PKD_dom_sf"/>
</dbReference>
<organism evidence="4 5">
    <name type="scientific">Bizionia paragorgiae</name>
    <dbReference type="NCBI Taxonomy" id="283786"/>
    <lineage>
        <taxon>Bacteria</taxon>
        <taxon>Pseudomonadati</taxon>
        <taxon>Bacteroidota</taxon>
        <taxon>Flavobacteriia</taxon>
        <taxon>Flavobacteriales</taxon>
        <taxon>Flavobacteriaceae</taxon>
        <taxon>Bizionia</taxon>
    </lineage>
</organism>
<dbReference type="PROSITE" id="PS50093">
    <property type="entry name" value="PKD"/>
    <property type="match status" value="2"/>
</dbReference>
<evidence type="ECO:0000259" key="3">
    <source>
        <dbReference type="PROSITE" id="PS50093"/>
    </source>
</evidence>
<evidence type="ECO:0000256" key="2">
    <source>
        <dbReference type="SAM" id="Phobius"/>
    </source>
</evidence>
<accession>A0A1H3XMQ0</accession>
<protein>
    <submittedName>
        <fullName evidence="4">PKD domain-containing protein</fullName>
    </submittedName>
</protein>
<evidence type="ECO:0000256" key="1">
    <source>
        <dbReference type="SAM" id="MobiDB-lite"/>
    </source>
</evidence>
<dbReference type="AlphaFoldDB" id="A0A1H3XMQ0"/>
<feature type="domain" description="PKD" evidence="3">
    <location>
        <begin position="147"/>
        <end position="200"/>
    </location>
</feature>